<keyword evidence="2" id="KW-1185">Reference proteome</keyword>
<protein>
    <submittedName>
        <fullName evidence="1">WD40 repeat-like protein</fullName>
    </submittedName>
</protein>
<organism evidence="1 2">
    <name type="scientific">Leucogyrophana mollusca</name>
    <dbReference type="NCBI Taxonomy" id="85980"/>
    <lineage>
        <taxon>Eukaryota</taxon>
        <taxon>Fungi</taxon>
        <taxon>Dikarya</taxon>
        <taxon>Basidiomycota</taxon>
        <taxon>Agaricomycotina</taxon>
        <taxon>Agaricomycetes</taxon>
        <taxon>Agaricomycetidae</taxon>
        <taxon>Boletales</taxon>
        <taxon>Boletales incertae sedis</taxon>
        <taxon>Leucogyrophana</taxon>
    </lineage>
</organism>
<evidence type="ECO:0000313" key="1">
    <source>
        <dbReference type="EMBL" id="KAH7919650.1"/>
    </source>
</evidence>
<sequence>MLTACIEGIKGGRKQLRPAPHHPPSASPRTPSLTPYPSLSSPRAMLTSSNPIKASGMRRALCRPTKVFKGHTKSVNSVVYFPDGRCIASGSSDKTVIIWDVESGRQDGQPLHHDSSVRWIAISPNGRRIASGMHKGVVIWDVLTREMVHEIKGDGVWMLTYSPDGHWIAIAPTADERVVQLWDADTGKPGRDPLRCDGDVYSMVFSPDVSRIAIGFRDGSFEVIDIATGESVVGPIKCHKTMVNSVVYSADGRFLITGSRDKSIRVWDSKTGVEFGKPMLGHKDEVNCLSISADGRRIASGGDSDDETVRVWDLETRLQVGDSFDAHGWVPSVALSPNGRCIISGGKLGTVCLWDTESFETQGPHPNSTCRHFLRVCVLLPANVPCLHQASIRQQRKACGKPKNVISSINSSLLDLPAVVQQPPAIRRLQETKLSDDDDWDTESIRPHFRDPQLEREISPLRPAKPGPKWSHNIRERLRPCESRVPTDIPDGPSHPPPDDQPIVTVSPELPTDPQTGVTSIAQPSVPGHPWSRAIRDCWRRIRARTSRVPADLQNSPVHLPLALHERPNTPISPELPTDREARQEWAADTQNNTQDPHPRTRSSRKQKEANVALGKLDERLYAAPPRDINERRRWRARERRRAARNDDSDSEPEDGDAESYYENTGCLDAFCFLECFRWWRHSHSR</sequence>
<name>A0ACB8B1L3_9AGAM</name>
<gene>
    <name evidence="1" type="ORF">BV22DRAFT_850749</name>
</gene>
<accession>A0ACB8B1L3</accession>
<proteinExistence type="predicted"/>
<evidence type="ECO:0000313" key="2">
    <source>
        <dbReference type="Proteomes" id="UP000790709"/>
    </source>
</evidence>
<reference evidence="1" key="1">
    <citation type="journal article" date="2021" name="New Phytol.">
        <title>Evolutionary innovations through gain and loss of genes in the ectomycorrhizal Boletales.</title>
        <authorList>
            <person name="Wu G."/>
            <person name="Miyauchi S."/>
            <person name="Morin E."/>
            <person name="Kuo A."/>
            <person name="Drula E."/>
            <person name="Varga T."/>
            <person name="Kohler A."/>
            <person name="Feng B."/>
            <person name="Cao Y."/>
            <person name="Lipzen A."/>
            <person name="Daum C."/>
            <person name="Hundley H."/>
            <person name="Pangilinan J."/>
            <person name="Johnson J."/>
            <person name="Barry K."/>
            <person name="LaButti K."/>
            <person name="Ng V."/>
            <person name="Ahrendt S."/>
            <person name="Min B."/>
            <person name="Choi I.G."/>
            <person name="Park H."/>
            <person name="Plett J.M."/>
            <person name="Magnuson J."/>
            <person name="Spatafora J.W."/>
            <person name="Nagy L.G."/>
            <person name="Henrissat B."/>
            <person name="Grigoriev I.V."/>
            <person name="Yang Z.L."/>
            <person name="Xu J."/>
            <person name="Martin F.M."/>
        </authorList>
    </citation>
    <scope>NUCLEOTIDE SEQUENCE</scope>
    <source>
        <strain evidence="1">KUC20120723A-06</strain>
    </source>
</reference>
<dbReference type="Proteomes" id="UP000790709">
    <property type="component" value="Unassembled WGS sequence"/>
</dbReference>
<dbReference type="EMBL" id="MU266642">
    <property type="protein sequence ID" value="KAH7919650.1"/>
    <property type="molecule type" value="Genomic_DNA"/>
</dbReference>
<comment type="caution">
    <text evidence="1">The sequence shown here is derived from an EMBL/GenBank/DDBJ whole genome shotgun (WGS) entry which is preliminary data.</text>
</comment>